<sequence length="90" mass="10005">MQLKIAYTIEGQTTEVMTNPFAVMQWERRYKTKVSRISEDGLGIEDLLFLCWEAIKAHGTVCPPFEVWAAVVETVTTVADDDGSPTSPAL</sequence>
<reference evidence="1" key="1">
    <citation type="submission" date="2020-05" db="EMBL/GenBank/DDBJ databases">
        <authorList>
            <person name="Chiriac C."/>
            <person name="Salcher M."/>
            <person name="Ghai R."/>
            <person name="Kavagutti S V."/>
        </authorList>
    </citation>
    <scope>NUCLEOTIDE SEQUENCE</scope>
</reference>
<proteinExistence type="predicted"/>
<dbReference type="EMBL" id="LR797222">
    <property type="protein sequence ID" value="CAB4194939.1"/>
    <property type="molecule type" value="Genomic_DNA"/>
</dbReference>
<name>A0A6J5PGY7_9CAUD</name>
<protein>
    <submittedName>
        <fullName evidence="1">Uncharacterized protein</fullName>
    </submittedName>
</protein>
<evidence type="ECO:0000313" key="1">
    <source>
        <dbReference type="EMBL" id="CAB4168405.1"/>
    </source>
</evidence>
<dbReference type="EMBL" id="LR796823">
    <property type="protein sequence ID" value="CAB4168405.1"/>
    <property type="molecule type" value="Genomic_DNA"/>
</dbReference>
<evidence type="ECO:0000313" key="2">
    <source>
        <dbReference type="EMBL" id="CAB4194939.1"/>
    </source>
</evidence>
<organism evidence="1">
    <name type="scientific">uncultured Caudovirales phage</name>
    <dbReference type="NCBI Taxonomy" id="2100421"/>
    <lineage>
        <taxon>Viruses</taxon>
        <taxon>Duplodnaviria</taxon>
        <taxon>Heunggongvirae</taxon>
        <taxon>Uroviricota</taxon>
        <taxon>Caudoviricetes</taxon>
        <taxon>Peduoviridae</taxon>
        <taxon>Maltschvirus</taxon>
        <taxon>Maltschvirus maltsch</taxon>
    </lineage>
</organism>
<gene>
    <name evidence="2" type="ORF">UFOVP1266_12</name>
    <name evidence="1" type="ORF">UFOVP876_12</name>
</gene>
<accession>A0A6J5PGY7</accession>